<dbReference type="EMBL" id="RKHL01000001">
    <property type="protein sequence ID" value="ROR82270.1"/>
    <property type="molecule type" value="Genomic_DNA"/>
</dbReference>
<keyword evidence="3" id="KW-1185">Reference proteome</keyword>
<proteinExistence type="predicted"/>
<evidence type="ECO:0000313" key="3">
    <source>
        <dbReference type="Proteomes" id="UP000266915"/>
    </source>
</evidence>
<dbReference type="Pfam" id="PF01882">
    <property type="entry name" value="DUF58"/>
    <property type="match status" value="1"/>
</dbReference>
<organism evidence="2 3">
    <name type="scientific">Plantibacter flavus</name>
    <dbReference type="NCBI Taxonomy" id="150123"/>
    <lineage>
        <taxon>Bacteria</taxon>
        <taxon>Bacillati</taxon>
        <taxon>Actinomycetota</taxon>
        <taxon>Actinomycetes</taxon>
        <taxon>Micrococcales</taxon>
        <taxon>Microbacteriaceae</taxon>
        <taxon>Plantibacter</taxon>
    </lineage>
</organism>
<dbReference type="PANTHER" id="PTHR33608:SF12">
    <property type="entry name" value="DUF58 DOMAIN-CONTAINING PROTEIN"/>
    <property type="match status" value="1"/>
</dbReference>
<evidence type="ECO:0000313" key="2">
    <source>
        <dbReference type="EMBL" id="ROR82270.1"/>
    </source>
</evidence>
<gene>
    <name evidence="2" type="ORF">EDD42_2358</name>
</gene>
<sequence length="296" mass="32888">MSAPLLHRVKSKLFIHAHRRVRGMLDGEYRSVFQGRSLDFDDLREYTPGDEIKDIDWKATARHGAPLVKRFIATRKHQVLFVVDTGRDLAALAEGGSTKREVAILAVGILGYLAIRHGDLVGLVAGDAAAPELVRPAGTESALERLLQHIDRRASLAAPQSGLDELLGYAARSVKQRCLLVIVSDDEEITPKRSEILRRLHVQHEVLWISVGDADLMRAEYTGRAMVDVADERSLPAFIRSDDALRREFTEAVTSATARHLDQLEELGISGQRVTGADDVVPVLFHLLEAHRHARR</sequence>
<name>A0A3N2C4B1_9MICO</name>
<accession>A0A3N2C4B1</accession>
<reference evidence="2 3" key="1">
    <citation type="submission" date="2018-11" db="EMBL/GenBank/DDBJ databases">
        <title>Sequencing the genomes of 1000 actinobacteria strains.</title>
        <authorList>
            <person name="Klenk H.-P."/>
        </authorList>
    </citation>
    <scope>NUCLEOTIDE SEQUENCE [LARGE SCALE GENOMIC DNA]</scope>
    <source>
        <strain evidence="2 3">DSM 14012</strain>
    </source>
</reference>
<dbReference type="PANTHER" id="PTHR33608">
    <property type="entry name" value="BLL2464 PROTEIN"/>
    <property type="match status" value="1"/>
</dbReference>
<comment type="caution">
    <text evidence="2">The sequence shown here is derived from an EMBL/GenBank/DDBJ whole genome shotgun (WGS) entry which is preliminary data.</text>
</comment>
<dbReference type="Proteomes" id="UP000266915">
    <property type="component" value="Unassembled WGS sequence"/>
</dbReference>
<dbReference type="AlphaFoldDB" id="A0A3N2C4B1"/>
<protein>
    <submittedName>
        <fullName evidence="2">Uncharacterized protein DUF58</fullName>
    </submittedName>
</protein>
<feature type="domain" description="DUF58" evidence="1">
    <location>
        <begin position="42"/>
        <end position="256"/>
    </location>
</feature>
<dbReference type="RefSeq" id="WP_234994135.1">
    <property type="nucleotide sequence ID" value="NZ_FXAP01000005.1"/>
</dbReference>
<dbReference type="InterPro" id="IPR002881">
    <property type="entry name" value="DUF58"/>
</dbReference>
<evidence type="ECO:0000259" key="1">
    <source>
        <dbReference type="Pfam" id="PF01882"/>
    </source>
</evidence>